<dbReference type="AlphaFoldDB" id="A0A5C6A6Z2"/>
<dbReference type="InterPro" id="IPR000719">
    <property type="entry name" value="Prot_kinase_dom"/>
</dbReference>
<name>A0A5C6A6Z2_9BACT</name>
<evidence type="ECO:0000256" key="1">
    <source>
        <dbReference type="ARBA" id="ARBA00012513"/>
    </source>
</evidence>
<dbReference type="InterPro" id="IPR017441">
    <property type="entry name" value="Protein_kinase_ATP_BS"/>
</dbReference>
<feature type="binding site" evidence="7">
    <location>
        <position position="38"/>
    </location>
    <ligand>
        <name>ATP</name>
        <dbReference type="ChEBI" id="CHEBI:30616"/>
    </ligand>
</feature>
<dbReference type="Proteomes" id="UP000317421">
    <property type="component" value="Unassembled WGS sequence"/>
</dbReference>
<keyword evidence="2" id="KW-0723">Serine/threonine-protein kinase</keyword>
<reference evidence="11 12" key="1">
    <citation type="submission" date="2019-02" db="EMBL/GenBank/DDBJ databases">
        <title>Deep-cultivation of Planctomycetes and their phenomic and genomic characterization uncovers novel biology.</title>
        <authorList>
            <person name="Wiegand S."/>
            <person name="Jogler M."/>
            <person name="Boedeker C."/>
            <person name="Pinto D."/>
            <person name="Vollmers J."/>
            <person name="Rivas-Marin E."/>
            <person name="Kohn T."/>
            <person name="Peeters S.H."/>
            <person name="Heuer A."/>
            <person name="Rast P."/>
            <person name="Oberbeckmann S."/>
            <person name="Bunk B."/>
            <person name="Jeske O."/>
            <person name="Meyerdierks A."/>
            <person name="Storesund J.E."/>
            <person name="Kallscheuer N."/>
            <person name="Luecker S."/>
            <person name="Lage O.M."/>
            <person name="Pohl T."/>
            <person name="Merkel B.J."/>
            <person name="Hornburger P."/>
            <person name="Mueller R.-W."/>
            <person name="Bruemmer F."/>
            <person name="Labrenz M."/>
            <person name="Spormann A.M."/>
            <person name="Op Den Camp H."/>
            <person name="Overmann J."/>
            <person name="Amann R."/>
            <person name="Jetten M.S.M."/>
            <person name="Mascher T."/>
            <person name="Medema M.H."/>
            <person name="Devos D.P."/>
            <person name="Kaster A.-K."/>
            <person name="Ovreas L."/>
            <person name="Rohde M."/>
            <person name="Galperin M.Y."/>
            <person name="Jogler C."/>
        </authorList>
    </citation>
    <scope>NUCLEOTIDE SEQUENCE [LARGE SCALE GENOMIC DNA]</scope>
    <source>
        <strain evidence="11 12">Pla108</strain>
    </source>
</reference>
<dbReference type="Gene3D" id="3.30.200.20">
    <property type="entry name" value="Phosphorylase Kinase, domain 1"/>
    <property type="match status" value="1"/>
</dbReference>
<dbReference type="GO" id="GO:0004674">
    <property type="term" value="F:protein serine/threonine kinase activity"/>
    <property type="evidence" value="ECO:0007669"/>
    <property type="project" value="UniProtKB-KW"/>
</dbReference>
<keyword evidence="6 7" id="KW-0067">ATP-binding</keyword>
<protein>
    <recommendedName>
        <fullName evidence="1">non-specific serine/threonine protein kinase</fullName>
        <ecNumber evidence="1">2.7.11.1</ecNumber>
    </recommendedName>
</protein>
<evidence type="ECO:0000256" key="8">
    <source>
        <dbReference type="SAM" id="Coils"/>
    </source>
</evidence>
<evidence type="ECO:0000256" key="3">
    <source>
        <dbReference type="ARBA" id="ARBA00022679"/>
    </source>
</evidence>
<evidence type="ECO:0000259" key="10">
    <source>
        <dbReference type="PROSITE" id="PS50011"/>
    </source>
</evidence>
<dbReference type="RefSeq" id="WP_146446061.1">
    <property type="nucleotide sequence ID" value="NZ_SJPR01000005.1"/>
</dbReference>
<evidence type="ECO:0000313" key="11">
    <source>
        <dbReference type="EMBL" id="TWT95206.1"/>
    </source>
</evidence>
<keyword evidence="4 7" id="KW-0547">Nucleotide-binding</keyword>
<accession>A0A5C6A6Z2</accession>
<feature type="transmembrane region" description="Helical" evidence="9">
    <location>
        <begin position="354"/>
        <end position="378"/>
    </location>
</feature>
<proteinExistence type="predicted"/>
<evidence type="ECO:0000256" key="2">
    <source>
        <dbReference type="ARBA" id="ARBA00022527"/>
    </source>
</evidence>
<organism evidence="11 12">
    <name type="scientific">Botrimarina colliarenosi</name>
    <dbReference type="NCBI Taxonomy" id="2528001"/>
    <lineage>
        <taxon>Bacteria</taxon>
        <taxon>Pseudomonadati</taxon>
        <taxon>Planctomycetota</taxon>
        <taxon>Planctomycetia</taxon>
        <taxon>Pirellulales</taxon>
        <taxon>Lacipirellulaceae</taxon>
        <taxon>Botrimarina</taxon>
    </lineage>
</organism>
<keyword evidence="9" id="KW-1133">Transmembrane helix</keyword>
<keyword evidence="3 11" id="KW-0808">Transferase</keyword>
<keyword evidence="9" id="KW-0472">Membrane</keyword>
<dbReference type="OrthoDB" id="6111975at2"/>
<dbReference type="EMBL" id="SJPR01000005">
    <property type="protein sequence ID" value="TWT95206.1"/>
    <property type="molecule type" value="Genomic_DNA"/>
</dbReference>
<evidence type="ECO:0000256" key="7">
    <source>
        <dbReference type="PROSITE-ProRule" id="PRU10141"/>
    </source>
</evidence>
<dbReference type="CDD" id="cd14014">
    <property type="entry name" value="STKc_PknB_like"/>
    <property type="match status" value="1"/>
</dbReference>
<dbReference type="FunFam" id="1.10.510.10:FF:000021">
    <property type="entry name" value="Serine/threonine protein kinase"/>
    <property type="match status" value="1"/>
</dbReference>
<dbReference type="SUPFAM" id="SSF56112">
    <property type="entry name" value="Protein kinase-like (PK-like)"/>
    <property type="match status" value="1"/>
</dbReference>
<keyword evidence="8" id="KW-0175">Coiled coil</keyword>
<comment type="caution">
    <text evidence="11">The sequence shown here is derived from an EMBL/GenBank/DDBJ whole genome shotgun (WGS) entry which is preliminary data.</text>
</comment>
<dbReference type="SMART" id="SM00220">
    <property type="entry name" value="S_TKc"/>
    <property type="match status" value="1"/>
</dbReference>
<dbReference type="PROSITE" id="PS00107">
    <property type="entry name" value="PROTEIN_KINASE_ATP"/>
    <property type="match status" value="1"/>
</dbReference>
<dbReference type="Pfam" id="PF00069">
    <property type="entry name" value="Pkinase"/>
    <property type="match status" value="1"/>
</dbReference>
<keyword evidence="9" id="KW-0812">Transmembrane</keyword>
<evidence type="ECO:0000256" key="6">
    <source>
        <dbReference type="ARBA" id="ARBA00022840"/>
    </source>
</evidence>
<dbReference type="Gene3D" id="1.10.510.10">
    <property type="entry name" value="Transferase(Phosphotransferase) domain 1"/>
    <property type="match status" value="1"/>
</dbReference>
<sequence>MRPDSLGPYTLGTPLGKGGMGAVYRARHRETGDEVAVKILSPRLAVAEGFRDRFEGEIESLKALRHAGIVRLNGYGEEEGVLFYAMELVDGPSLEEELRNGRRFDWRETTQIAIQVCRALKHAHDHGVVHRDLKPANILLAPNGMPKLADFGIARMFGSTGVTIAGGVLGTADYMSPEQAAGTPVTARCDQYSLGGVLYALLTGRPPFRAADMAAMLQLQRFAIPEPVRRFAPDTPQELERIIGKLLEKDPADRFPNTWVVARRLEAMTQGLARVAADDFELYHTAAAAAEAETGDEATDALALAVTRDVVETEVLPPTSERQRLASPTGSIVTEGATYTHVDPDRAAAEASRWASVLGLLTVIGLMVASLVWGLWWFRQPPSADTLYYRVASGVDRGDVSAKTQEAAQTFVERFPDDERAEEVAEWARTLQLEQKRRRMKLARWIGGGDVETPEELLMQRATELAGASPAAGAAAFDALSRLLRTDRDPSVETTTLAKLAAGEAQRLREENAEQRQQIADYFVKRLAKAAAGDLPSVAEAVLALAPESAETAAVRDQARAILAGEASASGRAPVAPDGALR</sequence>
<dbReference type="PROSITE" id="PS50011">
    <property type="entry name" value="PROTEIN_KINASE_DOM"/>
    <property type="match status" value="1"/>
</dbReference>
<keyword evidence="12" id="KW-1185">Reference proteome</keyword>
<evidence type="ECO:0000256" key="9">
    <source>
        <dbReference type="SAM" id="Phobius"/>
    </source>
</evidence>
<dbReference type="PROSITE" id="PS00108">
    <property type="entry name" value="PROTEIN_KINASE_ST"/>
    <property type="match status" value="1"/>
</dbReference>
<feature type="domain" description="Protein kinase" evidence="10">
    <location>
        <begin position="9"/>
        <end position="268"/>
    </location>
</feature>
<dbReference type="PANTHER" id="PTHR43289">
    <property type="entry name" value="MITOGEN-ACTIVATED PROTEIN KINASE KINASE KINASE 20-RELATED"/>
    <property type="match status" value="1"/>
</dbReference>
<evidence type="ECO:0000313" key="12">
    <source>
        <dbReference type="Proteomes" id="UP000317421"/>
    </source>
</evidence>
<dbReference type="PANTHER" id="PTHR43289:SF6">
    <property type="entry name" value="SERINE_THREONINE-PROTEIN KINASE NEKL-3"/>
    <property type="match status" value="1"/>
</dbReference>
<keyword evidence="5 11" id="KW-0418">Kinase</keyword>
<dbReference type="GO" id="GO:0005524">
    <property type="term" value="F:ATP binding"/>
    <property type="evidence" value="ECO:0007669"/>
    <property type="project" value="UniProtKB-UniRule"/>
</dbReference>
<dbReference type="InterPro" id="IPR008271">
    <property type="entry name" value="Ser/Thr_kinase_AS"/>
</dbReference>
<dbReference type="EC" id="2.7.11.1" evidence="1"/>
<feature type="coiled-coil region" evidence="8">
    <location>
        <begin position="498"/>
        <end position="525"/>
    </location>
</feature>
<gene>
    <name evidence="11" type="primary">pknB_10</name>
    <name evidence="11" type="ORF">Pla108_33490</name>
</gene>
<dbReference type="InterPro" id="IPR011009">
    <property type="entry name" value="Kinase-like_dom_sf"/>
</dbReference>
<evidence type="ECO:0000256" key="5">
    <source>
        <dbReference type="ARBA" id="ARBA00022777"/>
    </source>
</evidence>
<evidence type="ECO:0000256" key="4">
    <source>
        <dbReference type="ARBA" id="ARBA00022741"/>
    </source>
</evidence>